<gene>
    <name evidence="2" type="ORF">LMG29542_08550</name>
</gene>
<reference evidence="2 3" key="1">
    <citation type="submission" date="2020-04" db="EMBL/GenBank/DDBJ databases">
        <authorList>
            <person name="De Canck E."/>
        </authorList>
    </citation>
    <scope>NUCLEOTIDE SEQUENCE [LARGE SCALE GENOMIC DNA]</scope>
    <source>
        <strain evidence="2 3">LMG 29542</strain>
    </source>
</reference>
<name>A0A6J5F8D3_9BURK</name>
<proteinExistence type="predicted"/>
<dbReference type="PANTHER" id="PTHR34631:SF3">
    <property type="entry name" value="ISSOD12 TRANSPOSASE TNPA_ISSOD12"/>
    <property type="match status" value="1"/>
</dbReference>
<dbReference type="Proteomes" id="UP000494363">
    <property type="component" value="Unassembled WGS sequence"/>
</dbReference>
<evidence type="ECO:0000256" key="1">
    <source>
        <dbReference type="SAM" id="MobiDB-lite"/>
    </source>
</evidence>
<dbReference type="InterPro" id="IPR053172">
    <property type="entry name" value="Tn903_transposase"/>
</dbReference>
<evidence type="ECO:0000313" key="2">
    <source>
        <dbReference type="EMBL" id="CAB3775168.1"/>
    </source>
</evidence>
<dbReference type="PANTHER" id="PTHR34631">
    <property type="match status" value="1"/>
</dbReference>
<sequence length="145" mass="15812">MQISKLVEKFPICRISAALMTHQDVDDAGVLPDQIPADVLVQIVGSDGAYDTKQGHAVIAARGAQPPIPQREGAMPWPERTPGAGWRNGAITAIAKGGRSEWKKCSGYRRRSLVENLMYRLRTLKGNSLCGRDVSVCRQPESRSA</sequence>
<evidence type="ECO:0000313" key="3">
    <source>
        <dbReference type="Proteomes" id="UP000494363"/>
    </source>
</evidence>
<accession>A0A6J5F8D3</accession>
<protein>
    <submittedName>
        <fullName evidence="2">Uncharacterized protein</fullName>
    </submittedName>
</protein>
<dbReference type="EMBL" id="CADIKH010000291">
    <property type="protein sequence ID" value="CAB3775168.1"/>
    <property type="molecule type" value="Genomic_DNA"/>
</dbReference>
<feature type="region of interest" description="Disordered" evidence="1">
    <location>
        <begin position="62"/>
        <end position="86"/>
    </location>
</feature>
<organism evidence="2 3">
    <name type="scientific">Paraburkholderia humisilvae</name>
    <dbReference type="NCBI Taxonomy" id="627669"/>
    <lineage>
        <taxon>Bacteria</taxon>
        <taxon>Pseudomonadati</taxon>
        <taxon>Pseudomonadota</taxon>
        <taxon>Betaproteobacteria</taxon>
        <taxon>Burkholderiales</taxon>
        <taxon>Burkholderiaceae</taxon>
        <taxon>Paraburkholderia</taxon>
    </lineage>
</organism>
<dbReference type="AlphaFoldDB" id="A0A6J5F8D3"/>
<keyword evidence="3" id="KW-1185">Reference proteome</keyword>